<feature type="binding site" evidence="2">
    <location>
        <begin position="165"/>
        <end position="168"/>
    </location>
    <ligand>
        <name>ATP</name>
        <dbReference type="ChEBI" id="CHEBI:30616"/>
    </ligand>
</feature>
<keyword evidence="2" id="KW-0067">ATP-binding</keyword>
<dbReference type="GO" id="GO:0005524">
    <property type="term" value="F:ATP binding"/>
    <property type="evidence" value="ECO:0007669"/>
    <property type="project" value="UniProtKB-KW"/>
</dbReference>
<feature type="domain" description="Fido" evidence="3">
    <location>
        <begin position="120"/>
        <end position="289"/>
    </location>
</feature>
<dbReference type="STRING" id="37625.SAMN05660420_02871"/>
<reference evidence="4 5" key="1">
    <citation type="submission" date="2016-10" db="EMBL/GenBank/DDBJ databases">
        <authorList>
            <person name="de Groot N.N."/>
        </authorList>
    </citation>
    <scope>NUCLEOTIDE SEQUENCE [LARGE SCALE GENOMIC DNA]</scope>
    <source>
        <strain evidence="4 5">DSM 7343</strain>
    </source>
</reference>
<dbReference type="PANTHER" id="PTHR13504">
    <property type="entry name" value="FIDO DOMAIN-CONTAINING PROTEIN DDB_G0283145"/>
    <property type="match status" value="1"/>
</dbReference>
<protein>
    <submittedName>
        <fullName evidence="4">Fic family protein</fullName>
    </submittedName>
</protein>
<dbReference type="EMBL" id="FNQN01000010">
    <property type="protein sequence ID" value="SEA70063.1"/>
    <property type="molecule type" value="Genomic_DNA"/>
</dbReference>
<feature type="active site" evidence="1">
    <location>
        <position position="212"/>
    </location>
</feature>
<evidence type="ECO:0000259" key="3">
    <source>
        <dbReference type="PROSITE" id="PS51459"/>
    </source>
</evidence>
<gene>
    <name evidence="4" type="ORF">SAMN05660420_02871</name>
</gene>
<evidence type="ECO:0000256" key="1">
    <source>
        <dbReference type="PIRSR" id="PIRSR640198-1"/>
    </source>
</evidence>
<evidence type="ECO:0000313" key="5">
    <source>
        <dbReference type="Proteomes" id="UP000199409"/>
    </source>
</evidence>
<dbReference type="InterPro" id="IPR036597">
    <property type="entry name" value="Fido-like_dom_sf"/>
</dbReference>
<keyword evidence="5" id="KW-1185">Reference proteome</keyword>
<name>A0A1H4DB91_9BACT</name>
<evidence type="ECO:0000313" key="4">
    <source>
        <dbReference type="EMBL" id="SEA70063.1"/>
    </source>
</evidence>
<dbReference type="PANTHER" id="PTHR13504:SF38">
    <property type="entry name" value="FIDO DOMAIN-CONTAINING PROTEIN"/>
    <property type="match status" value="1"/>
</dbReference>
<dbReference type="PROSITE" id="PS51459">
    <property type="entry name" value="FIDO"/>
    <property type="match status" value="1"/>
</dbReference>
<organism evidence="4 5">
    <name type="scientific">Desulfuromusa kysingii</name>
    <dbReference type="NCBI Taxonomy" id="37625"/>
    <lineage>
        <taxon>Bacteria</taxon>
        <taxon>Pseudomonadati</taxon>
        <taxon>Thermodesulfobacteriota</taxon>
        <taxon>Desulfuromonadia</taxon>
        <taxon>Desulfuromonadales</taxon>
        <taxon>Geopsychrobacteraceae</taxon>
        <taxon>Desulfuromusa</taxon>
    </lineage>
</organism>
<proteinExistence type="predicted"/>
<dbReference type="Gene3D" id="1.10.3290.10">
    <property type="entry name" value="Fido-like domain"/>
    <property type="match status" value="1"/>
</dbReference>
<accession>A0A1H4DB91</accession>
<feature type="binding site" evidence="2">
    <location>
        <begin position="216"/>
        <end position="223"/>
    </location>
    <ligand>
        <name>ATP</name>
        <dbReference type="ChEBI" id="CHEBI:30616"/>
    </ligand>
</feature>
<dbReference type="SUPFAM" id="SSF140931">
    <property type="entry name" value="Fic-like"/>
    <property type="match status" value="1"/>
</dbReference>
<dbReference type="AlphaFoldDB" id="A0A1H4DB91"/>
<dbReference type="Pfam" id="PF02661">
    <property type="entry name" value="Fic"/>
    <property type="match status" value="1"/>
</dbReference>
<dbReference type="RefSeq" id="WP_245706595.1">
    <property type="nucleotide sequence ID" value="NZ_FNQN01000010.1"/>
</dbReference>
<evidence type="ECO:0000256" key="2">
    <source>
        <dbReference type="PIRSR" id="PIRSR640198-2"/>
    </source>
</evidence>
<sequence>MVQDVLYNKIQQMEPMFPTSKGEELSDLSVEVIRQSAALGERLHPVTRRGVVELVRTMNSYYSNLIEGHNTHPADIERAMARDYSHEPAKRALQVESVAHIDVQRLIEQKLVENTNETICSHAFLCWIHQEFYERIPDEFREVEAPSGETKIVIPGKLREDEVEVGRHIPPASGTLVSFLKRFEDCYGDIKLGEIRKVIAAAAAHHRLAWIHPFLDGNGRVTRLFTHAYLVKARIDGHGLWTVSRGLARNRAAYMEALAGADEHRRGDLDGRGNLSNKGLLDFCTFFLRTALDQITFMSGRLELDGFLRRLDGYVDRQVSFGELQLEAKYLLREAFFRGEVPRGEVARITGKPDRTARRILKDLLEKKLLTSDSERAPVRLAFPTKVAGYYFPQLYPEGVEMTEA</sequence>
<dbReference type="Proteomes" id="UP000199409">
    <property type="component" value="Unassembled WGS sequence"/>
</dbReference>
<keyword evidence="2" id="KW-0547">Nucleotide-binding</keyword>
<dbReference type="InterPro" id="IPR040198">
    <property type="entry name" value="Fido_containing"/>
</dbReference>
<dbReference type="InterPro" id="IPR003812">
    <property type="entry name" value="Fido"/>
</dbReference>